<evidence type="ECO:0000259" key="18">
    <source>
        <dbReference type="PROSITE" id="PS50011"/>
    </source>
</evidence>
<evidence type="ECO:0000256" key="15">
    <source>
        <dbReference type="PROSITE-ProRule" id="PRU10141"/>
    </source>
</evidence>
<evidence type="ECO:0000256" key="17">
    <source>
        <dbReference type="SAM" id="MobiDB-lite"/>
    </source>
</evidence>
<evidence type="ECO:0000256" key="1">
    <source>
        <dbReference type="ARBA" id="ARBA00004123"/>
    </source>
</evidence>
<evidence type="ECO:0000256" key="16">
    <source>
        <dbReference type="RuleBase" id="RU000304"/>
    </source>
</evidence>
<organism evidence="19 20">
    <name type="scientific">Nasonia vitripennis</name>
    <name type="common">Parasitic wasp</name>
    <dbReference type="NCBI Taxonomy" id="7425"/>
    <lineage>
        <taxon>Eukaryota</taxon>
        <taxon>Metazoa</taxon>
        <taxon>Ecdysozoa</taxon>
        <taxon>Arthropoda</taxon>
        <taxon>Hexapoda</taxon>
        <taxon>Insecta</taxon>
        <taxon>Pterygota</taxon>
        <taxon>Neoptera</taxon>
        <taxon>Endopterygota</taxon>
        <taxon>Hymenoptera</taxon>
        <taxon>Apocrita</taxon>
        <taxon>Proctotrupomorpha</taxon>
        <taxon>Chalcidoidea</taxon>
        <taxon>Pteromalidae</taxon>
        <taxon>Pteromalinae</taxon>
        <taxon>Nasonia</taxon>
    </lineage>
</organism>
<comment type="similarity">
    <text evidence="3">Belongs to the protein kinase superfamily. CMGC Ser/Thr protein kinase family. CDC2/CDKX subfamily.</text>
</comment>
<evidence type="ECO:0000256" key="11">
    <source>
        <dbReference type="ARBA" id="ARBA00023242"/>
    </source>
</evidence>
<dbReference type="Pfam" id="PF00069">
    <property type="entry name" value="Pkinase"/>
    <property type="match status" value="1"/>
</dbReference>
<comment type="catalytic activity">
    <reaction evidence="14">
        <text>L-seryl-[protein] + ATP = O-phospho-L-seryl-[protein] + ADP + H(+)</text>
        <dbReference type="Rhea" id="RHEA:17989"/>
        <dbReference type="Rhea" id="RHEA-COMP:9863"/>
        <dbReference type="Rhea" id="RHEA-COMP:11604"/>
        <dbReference type="ChEBI" id="CHEBI:15378"/>
        <dbReference type="ChEBI" id="CHEBI:29999"/>
        <dbReference type="ChEBI" id="CHEBI:30616"/>
        <dbReference type="ChEBI" id="CHEBI:83421"/>
        <dbReference type="ChEBI" id="CHEBI:456216"/>
        <dbReference type="EC" id="2.7.11.22"/>
    </reaction>
</comment>
<evidence type="ECO:0000256" key="3">
    <source>
        <dbReference type="ARBA" id="ARBA00006485"/>
    </source>
</evidence>
<dbReference type="GeneID" id="100115920"/>
<feature type="domain" description="Protein kinase" evidence="18">
    <location>
        <begin position="74"/>
        <end position="358"/>
    </location>
</feature>
<evidence type="ECO:0000256" key="13">
    <source>
        <dbReference type="ARBA" id="ARBA00047811"/>
    </source>
</evidence>
<dbReference type="EC" id="2.7.11.22" evidence="4"/>
<evidence type="ECO:0000313" key="20">
    <source>
        <dbReference type="Proteomes" id="UP000002358"/>
    </source>
</evidence>
<dbReference type="SUPFAM" id="SSF56112">
    <property type="entry name" value="Protein kinase-like (PK-like)"/>
    <property type="match status" value="1"/>
</dbReference>
<dbReference type="PROSITE" id="PS00107">
    <property type="entry name" value="PROTEIN_KINASE_ATP"/>
    <property type="match status" value="1"/>
</dbReference>
<keyword evidence="5" id="KW-0963">Cytoplasm</keyword>
<evidence type="ECO:0000256" key="14">
    <source>
        <dbReference type="ARBA" id="ARBA00048367"/>
    </source>
</evidence>
<sequence length="436" mass="50256">MQRAYIRKGGACARGRTAAMGSLTLGQWRAAGQFGCWPPRGASMLFTQQFTLPCLAKYRNGCRSRAPSKAMERYERLGRLGEGSYGVVFQCRDRQTGRLVAVKKFQQTEDDPLIRKIALREIRLLKNLKHPNLVNLLEVFRRKRKLHLVFEYCEHTLLHEMEKYPHGCPELMTKQLTWQILQGVAYCHRLGCVHRDVKPENILLTADGVVKLCDFGFARMLSPGENYTEYVATRWYRAPELLVGDTQYGTPVDVWAIGCVYAELIRGEALWPGKSDVDQLYLIRRTLGDLLPRHMAIFQQNEFFAGISLPTPQTLTPLETVLPETSSSTLQMDFLKKCLDKEPDQRWTCDQLLQHVYFENFHFKMPEVETEEFEKLRNLRERSRVCHTTTNFSQMVLPQLPKAGGYSHGHNQNDSRPRSSSLHHQQSFDHLPVIRG</sequence>
<keyword evidence="8 15" id="KW-0547">Nucleotide-binding</keyword>
<dbReference type="InterPro" id="IPR017441">
    <property type="entry name" value="Protein_kinase_ATP_BS"/>
</dbReference>
<dbReference type="GO" id="GO:0005737">
    <property type="term" value="C:cytoplasm"/>
    <property type="evidence" value="ECO:0007669"/>
    <property type="project" value="UniProtKB-SubCell"/>
</dbReference>
<dbReference type="FunFam" id="3.30.200.20:FF:000049">
    <property type="entry name" value="cyclin-dependent kinase-like 1 isoform X1"/>
    <property type="match status" value="1"/>
</dbReference>
<dbReference type="EnsemblMetazoa" id="XM_016987953">
    <property type="protein sequence ID" value="XP_016843442"/>
    <property type="gene ID" value="LOC100115920"/>
</dbReference>
<reference evidence="19" key="1">
    <citation type="submission" date="2021-01" db="UniProtKB">
        <authorList>
            <consortium name="EnsemblMetazoa"/>
        </authorList>
    </citation>
    <scope>IDENTIFICATION</scope>
</reference>
<dbReference type="FunCoup" id="A0A7M7ISL1">
    <property type="interactions" value="4"/>
</dbReference>
<keyword evidence="10 15" id="KW-0067">ATP-binding</keyword>
<evidence type="ECO:0000256" key="6">
    <source>
        <dbReference type="ARBA" id="ARBA00022527"/>
    </source>
</evidence>
<dbReference type="OrthoDB" id="548217at2759"/>
<dbReference type="InterPro" id="IPR008271">
    <property type="entry name" value="Ser/Thr_kinase_AS"/>
</dbReference>
<dbReference type="InterPro" id="IPR011009">
    <property type="entry name" value="Kinase-like_dom_sf"/>
</dbReference>
<keyword evidence="11" id="KW-0539">Nucleus</keyword>
<dbReference type="RefSeq" id="XP_016843442.2">
    <property type="nucleotide sequence ID" value="XM_016987953.2"/>
</dbReference>
<dbReference type="PROSITE" id="PS50011">
    <property type="entry name" value="PROTEIN_KINASE_DOM"/>
    <property type="match status" value="1"/>
</dbReference>
<dbReference type="AlphaFoldDB" id="A0A7M7ISL1"/>
<feature type="region of interest" description="Disordered" evidence="17">
    <location>
        <begin position="397"/>
        <end position="436"/>
    </location>
</feature>
<name>A0A7M7ISL1_NASVI</name>
<dbReference type="GO" id="GO:0005524">
    <property type="term" value="F:ATP binding"/>
    <property type="evidence" value="ECO:0007669"/>
    <property type="project" value="UniProtKB-UniRule"/>
</dbReference>
<dbReference type="Proteomes" id="UP000002358">
    <property type="component" value="Chromosome 4"/>
</dbReference>
<dbReference type="Gene3D" id="3.30.200.20">
    <property type="entry name" value="Phosphorylase Kinase, domain 1"/>
    <property type="match status" value="1"/>
</dbReference>
<dbReference type="GO" id="GO:0004693">
    <property type="term" value="F:cyclin-dependent protein serine/threonine kinase activity"/>
    <property type="evidence" value="ECO:0007669"/>
    <property type="project" value="UniProtKB-EC"/>
</dbReference>
<dbReference type="PROSITE" id="PS00108">
    <property type="entry name" value="PROTEIN_KINASE_ST"/>
    <property type="match status" value="1"/>
</dbReference>
<proteinExistence type="inferred from homology"/>
<keyword evidence="7" id="KW-0808">Transferase</keyword>
<feature type="binding site" evidence="15">
    <location>
        <position position="104"/>
    </location>
    <ligand>
        <name>ATP</name>
        <dbReference type="ChEBI" id="CHEBI:30616"/>
    </ligand>
</feature>
<evidence type="ECO:0000256" key="10">
    <source>
        <dbReference type="ARBA" id="ARBA00022840"/>
    </source>
</evidence>
<evidence type="ECO:0000256" key="4">
    <source>
        <dbReference type="ARBA" id="ARBA00012425"/>
    </source>
</evidence>
<dbReference type="SMART" id="SM00220">
    <property type="entry name" value="S_TKc"/>
    <property type="match status" value="1"/>
</dbReference>
<accession>A0A7M7ISL1</accession>
<dbReference type="FunFam" id="1.10.510.10:FF:000261">
    <property type="entry name" value="cyclin-dependent kinase-like 2 isoform X2"/>
    <property type="match status" value="1"/>
</dbReference>
<dbReference type="PANTHER" id="PTHR24056:SF222">
    <property type="entry name" value="CYCLIN-DEPENDENT KINASE-LIKE 1"/>
    <property type="match status" value="1"/>
</dbReference>
<keyword evidence="6 16" id="KW-0723">Serine/threonine-protein kinase</keyword>
<dbReference type="InterPro" id="IPR050108">
    <property type="entry name" value="CDK"/>
</dbReference>
<protein>
    <recommendedName>
        <fullName evidence="12">Cyclin-dependent kinase-like 2</fullName>
        <ecNumber evidence="4">2.7.11.22</ecNumber>
    </recommendedName>
</protein>
<evidence type="ECO:0000313" key="19">
    <source>
        <dbReference type="EnsemblMetazoa" id="XP_016843442"/>
    </source>
</evidence>
<dbReference type="SMR" id="A0A7M7ISL1"/>
<evidence type="ECO:0000256" key="8">
    <source>
        <dbReference type="ARBA" id="ARBA00022741"/>
    </source>
</evidence>
<dbReference type="InterPro" id="IPR000719">
    <property type="entry name" value="Prot_kinase_dom"/>
</dbReference>
<dbReference type="GO" id="GO:0005634">
    <property type="term" value="C:nucleus"/>
    <property type="evidence" value="ECO:0007669"/>
    <property type="project" value="UniProtKB-SubCell"/>
</dbReference>
<evidence type="ECO:0000256" key="5">
    <source>
        <dbReference type="ARBA" id="ARBA00022490"/>
    </source>
</evidence>
<keyword evidence="9" id="KW-0418">Kinase</keyword>
<evidence type="ECO:0000256" key="7">
    <source>
        <dbReference type="ARBA" id="ARBA00022679"/>
    </source>
</evidence>
<comment type="catalytic activity">
    <reaction evidence="13">
        <text>L-threonyl-[protein] + ATP = O-phospho-L-threonyl-[protein] + ADP + H(+)</text>
        <dbReference type="Rhea" id="RHEA:46608"/>
        <dbReference type="Rhea" id="RHEA-COMP:11060"/>
        <dbReference type="Rhea" id="RHEA-COMP:11605"/>
        <dbReference type="ChEBI" id="CHEBI:15378"/>
        <dbReference type="ChEBI" id="CHEBI:30013"/>
        <dbReference type="ChEBI" id="CHEBI:30616"/>
        <dbReference type="ChEBI" id="CHEBI:61977"/>
        <dbReference type="ChEBI" id="CHEBI:456216"/>
        <dbReference type="EC" id="2.7.11.22"/>
    </reaction>
</comment>
<dbReference type="Gene3D" id="1.10.510.10">
    <property type="entry name" value="Transferase(Phosphotransferase) domain 1"/>
    <property type="match status" value="1"/>
</dbReference>
<evidence type="ECO:0000256" key="9">
    <source>
        <dbReference type="ARBA" id="ARBA00022777"/>
    </source>
</evidence>
<dbReference type="InParanoid" id="A0A7M7ISL1"/>
<evidence type="ECO:0000256" key="2">
    <source>
        <dbReference type="ARBA" id="ARBA00004496"/>
    </source>
</evidence>
<comment type="subcellular location">
    <subcellularLocation>
        <location evidence="2">Cytoplasm</location>
    </subcellularLocation>
    <subcellularLocation>
        <location evidence="1">Nucleus</location>
    </subcellularLocation>
</comment>
<keyword evidence="20" id="KW-1185">Reference proteome</keyword>
<evidence type="ECO:0000256" key="12">
    <source>
        <dbReference type="ARBA" id="ARBA00039642"/>
    </source>
</evidence>
<dbReference type="PANTHER" id="PTHR24056">
    <property type="entry name" value="CELL DIVISION PROTEIN KINASE"/>
    <property type="match status" value="1"/>
</dbReference>